<reference evidence="1" key="1">
    <citation type="submission" date="2021-06" db="EMBL/GenBank/DDBJ databases">
        <authorList>
            <person name="Kallberg Y."/>
            <person name="Tangrot J."/>
            <person name="Rosling A."/>
        </authorList>
    </citation>
    <scope>NUCLEOTIDE SEQUENCE</scope>
    <source>
        <strain evidence="1">28 12/20/2015</strain>
    </source>
</reference>
<evidence type="ECO:0000313" key="1">
    <source>
        <dbReference type="EMBL" id="CAG8680157.1"/>
    </source>
</evidence>
<dbReference type="EMBL" id="CAJVPW010018131">
    <property type="protein sequence ID" value="CAG8680157.1"/>
    <property type="molecule type" value="Genomic_DNA"/>
</dbReference>
<dbReference type="Proteomes" id="UP000789366">
    <property type="component" value="Unassembled WGS sequence"/>
</dbReference>
<name>A0ACA9P1D0_9GLOM</name>
<accession>A0ACA9P1D0</accession>
<gene>
    <name evidence="1" type="ORF">SPELUC_LOCUS10111</name>
</gene>
<organism evidence="1 2">
    <name type="scientific">Cetraspora pellucida</name>
    <dbReference type="NCBI Taxonomy" id="1433469"/>
    <lineage>
        <taxon>Eukaryota</taxon>
        <taxon>Fungi</taxon>
        <taxon>Fungi incertae sedis</taxon>
        <taxon>Mucoromycota</taxon>
        <taxon>Glomeromycotina</taxon>
        <taxon>Glomeromycetes</taxon>
        <taxon>Diversisporales</taxon>
        <taxon>Gigasporaceae</taxon>
        <taxon>Cetraspora</taxon>
    </lineage>
</organism>
<sequence>NTYYHGKTVGSVMPFWFVLLLVDRPQLNLLIVFQPVIKYYSMKSATDKALAFCRPWASGHLVRYLVTTTIYWFSLVVISKGPMISIPTRSKGCSIWIRCNSSRVLGHPCFWQESQDFTYALTSSPICSQKYQTEIH</sequence>
<proteinExistence type="predicted"/>
<evidence type="ECO:0000313" key="2">
    <source>
        <dbReference type="Proteomes" id="UP000789366"/>
    </source>
</evidence>
<feature type="non-terminal residue" evidence="1">
    <location>
        <position position="1"/>
    </location>
</feature>
<comment type="caution">
    <text evidence="1">The sequence shown here is derived from an EMBL/GenBank/DDBJ whole genome shotgun (WGS) entry which is preliminary data.</text>
</comment>
<protein>
    <submittedName>
        <fullName evidence="1">17872_t:CDS:1</fullName>
    </submittedName>
</protein>
<keyword evidence="2" id="KW-1185">Reference proteome</keyword>